<dbReference type="AlphaFoldDB" id="A0AAD8H5B8"/>
<keyword evidence="5 6" id="KW-0833">Ubl conjugation pathway</keyword>
<gene>
    <name evidence="8" type="ORF">POM88_045891</name>
</gene>
<dbReference type="InterPro" id="IPR050409">
    <property type="entry name" value="E3_ubiq-protein_ligase"/>
</dbReference>
<dbReference type="SMART" id="SM00119">
    <property type="entry name" value="HECTc"/>
    <property type="match status" value="1"/>
</dbReference>
<dbReference type="GO" id="GO:0006511">
    <property type="term" value="P:ubiquitin-dependent protein catabolic process"/>
    <property type="evidence" value="ECO:0007669"/>
    <property type="project" value="TreeGrafter"/>
</dbReference>
<dbReference type="EMBL" id="JAUIZM010000010">
    <property type="protein sequence ID" value="KAK1361417.1"/>
    <property type="molecule type" value="Genomic_DNA"/>
</dbReference>
<evidence type="ECO:0000313" key="9">
    <source>
        <dbReference type="Proteomes" id="UP001237642"/>
    </source>
</evidence>
<accession>A0AAD8H5B8</accession>
<reference evidence="8" key="2">
    <citation type="submission" date="2023-05" db="EMBL/GenBank/DDBJ databases">
        <authorList>
            <person name="Schelkunov M.I."/>
        </authorList>
    </citation>
    <scope>NUCLEOTIDE SEQUENCE</scope>
    <source>
        <strain evidence="8">Hsosn_3</strain>
        <tissue evidence="8">Leaf</tissue>
    </source>
</reference>
<dbReference type="PROSITE" id="PS50237">
    <property type="entry name" value="HECT"/>
    <property type="match status" value="1"/>
</dbReference>
<evidence type="ECO:0000256" key="4">
    <source>
        <dbReference type="ARBA" id="ARBA00022679"/>
    </source>
</evidence>
<evidence type="ECO:0000256" key="5">
    <source>
        <dbReference type="ARBA" id="ARBA00022786"/>
    </source>
</evidence>
<dbReference type="GO" id="GO:0005737">
    <property type="term" value="C:cytoplasm"/>
    <property type="evidence" value="ECO:0007669"/>
    <property type="project" value="TreeGrafter"/>
</dbReference>
<evidence type="ECO:0000256" key="2">
    <source>
        <dbReference type="ARBA" id="ARBA00004906"/>
    </source>
</evidence>
<dbReference type="InterPro" id="IPR035983">
    <property type="entry name" value="Hect_E3_ubiquitin_ligase"/>
</dbReference>
<evidence type="ECO:0000256" key="3">
    <source>
        <dbReference type="ARBA" id="ARBA00012485"/>
    </source>
</evidence>
<dbReference type="Proteomes" id="UP001237642">
    <property type="component" value="Unassembled WGS sequence"/>
</dbReference>
<sequence length="707" mass="80867">MTCWFQEASALSRNINLDGESTESCDRFLKIVQENCNTEEDYKFLASSSILECVLTLYRAEYGNVLSVLSGVIGKSGSLARKEVGLTFLLKVIPGIKKSDQLYKKCRRVFIRAKPVLSDGGISKAVFLDFFKEIIDEVQTGVSRFLDTDSLWPNLSSITLYVSFLERTPHAFIPDLSLHHKFICLVSVVDNLLMDKSVKHDLSIYVNLLKVLTRLEKVICGKETRLEKIVSQRTDTIIDWAILSIESNKFSEVVETWMQENNLFLPLFASLLGKLESLFHLVNTELLTPPSVFTFSNVVQTVKHMSKAIEGGEMTVENLFEGRREELYVMGIVKHIVDHGHCPDETLLGVDRLVQKADSALKKLLALSLIPKIRDGMSFEISVSRKSLLKDSRDCLLKATSENLSCNLFVKFKEEEGIGTGVMKEWLYLTTQMFLDPELKYFSRETSDRGKLSPTLDPVNDLQFYNFFGRLMALALVHHVQLGVTLDPIILLMLADLEVNLEDVKQSDPTLYKNMNQEIEFNLGSVLQDTEEARLTRDRLRAEYSKTVVDENIIQLLDEKVDGIKQGFDCVFGTSLRRKLFFQTIEPSHLEMVIRGEPKDISVQEWEQHTDHNKEDQPYIHSFWQIVREFSAEQRRDLLFFWMAIRYLPPGGFCNLAVRPAIKVTKDDCYPHASTCINTLRIPPATYQVLEYRLHVSIQHPSSYELL</sequence>
<dbReference type="InterPro" id="IPR000569">
    <property type="entry name" value="HECT_dom"/>
</dbReference>
<dbReference type="PANTHER" id="PTHR11254">
    <property type="entry name" value="HECT DOMAIN UBIQUITIN-PROTEIN LIGASE"/>
    <property type="match status" value="1"/>
</dbReference>
<dbReference type="Gene3D" id="3.30.2410.10">
    <property type="entry name" value="Hect, E3 ligase catalytic domain"/>
    <property type="match status" value="1"/>
</dbReference>
<evidence type="ECO:0000259" key="7">
    <source>
        <dbReference type="PROSITE" id="PS50237"/>
    </source>
</evidence>
<feature type="active site" description="Glycyl thioester intermediate" evidence="6">
    <location>
        <position position="676"/>
    </location>
</feature>
<comment type="catalytic activity">
    <reaction evidence="1">
        <text>S-ubiquitinyl-[E2 ubiquitin-conjugating enzyme]-L-cysteine + [acceptor protein]-L-lysine = [E2 ubiquitin-conjugating enzyme]-L-cysteine + N(6)-ubiquitinyl-[acceptor protein]-L-lysine.</text>
        <dbReference type="EC" id="2.3.2.26"/>
    </reaction>
</comment>
<dbReference type="Pfam" id="PF00632">
    <property type="entry name" value="HECT"/>
    <property type="match status" value="1"/>
</dbReference>
<proteinExistence type="predicted"/>
<reference evidence="8" key="1">
    <citation type="submission" date="2023-02" db="EMBL/GenBank/DDBJ databases">
        <title>Genome of toxic invasive species Heracleum sosnowskyi carries increased number of genes despite the absence of recent whole-genome duplications.</title>
        <authorList>
            <person name="Schelkunov M."/>
            <person name="Shtratnikova V."/>
            <person name="Makarenko M."/>
            <person name="Klepikova A."/>
            <person name="Omelchenko D."/>
            <person name="Novikova G."/>
            <person name="Obukhova E."/>
            <person name="Bogdanov V."/>
            <person name="Penin A."/>
            <person name="Logacheva M."/>
        </authorList>
    </citation>
    <scope>NUCLEOTIDE SEQUENCE</scope>
    <source>
        <strain evidence="8">Hsosn_3</strain>
        <tissue evidence="8">Leaf</tissue>
    </source>
</reference>
<keyword evidence="9" id="KW-1185">Reference proteome</keyword>
<dbReference type="GO" id="GO:0061630">
    <property type="term" value="F:ubiquitin protein ligase activity"/>
    <property type="evidence" value="ECO:0007669"/>
    <property type="project" value="UniProtKB-EC"/>
</dbReference>
<keyword evidence="4" id="KW-0808">Transferase</keyword>
<protein>
    <recommendedName>
        <fullName evidence="3">HECT-type E3 ubiquitin transferase</fullName>
        <ecNumber evidence="3">2.3.2.26</ecNumber>
    </recommendedName>
</protein>
<organism evidence="8 9">
    <name type="scientific">Heracleum sosnowskyi</name>
    <dbReference type="NCBI Taxonomy" id="360622"/>
    <lineage>
        <taxon>Eukaryota</taxon>
        <taxon>Viridiplantae</taxon>
        <taxon>Streptophyta</taxon>
        <taxon>Embryophyta</taxon>
        <taxon>Tracheophyta</taxon>
        <taxon>Spermatophyta</taxon>
        <taxon>Magnoliopsida</taxon>
        <taxon>eudicotyledons</taxon>
        <taxon>Gunneridae</taxon>
        <taxon>Pentapetalae</taxon>
        <taxon>asterids</taxon>
        <taxon>campanulids</taxon>
        <taxon>Apiales</taxon>
        <taxon>Apiaceae</taxon>
        <taxon>Apioideae</taxon>
        <taxon>apioid superclade</taxon>
        <taxon>Tordylieae</taxon>
        <taxon>Tordyliinae</taxon>
        <taxon>Heracleum</taxon>
    </lineage>
</organism>
<dbReference type="EC" id="2.3.2.26" evidence="3"/>
<name>A0AAD8H5B8_9APIA</name>
<feature type="domain" description="HECT" evidence="7">
    <location>
        <begin position="393"/>
        <end position="707"/>
    </location>
</feature>
<evidence type="ECO:0000256" key="1">
    <source>
        <dbReference type="ARBA" id="ARBA00000885"/>
    </source>
</evidence>
<dbReference type="SUPFAM" id="SSF56204">
    <property type="entry name" value="Hect, E3 ligase catalytic domain"/>
    <property type="match status" value="1"/>
</dbReference>
<comment type="caution">
    <text evidence="8">The sequence shown here is derived from an EMBL/GenBank/DDBJ whole genome shotgun (WGS) entry which is preliminary data.</text>
</comment>
<dbReference type="Gene3D" id="3.90.1750.10">
    <property type="entry name" value="Hect, E3 ligase catalytic domains"/>
    <property type="match status" value="1"/>
</dbReference>
<dbReference type="PANTHER" id="PTHR11254:SF424">
    <property type="entry name" value="E3 UBIQUITIN-PROTEIN LIGASE UPL5"/>
    <property type="match status" value="1"/>
</dbReference>
<dbReference type="GO" id="GO:0000209">
    <property type="term" value="P:protein polyubiquitination"/>
    <property type="evidence" value="ECO:0007669"/>
    <property type="project" value="TreeGrafter"/>
</dbReference>
<comment type="pathway">
    <text evidence="2">Protein modification; protein ubiquitination.</text>
</comment>
<evidence type="ECO:0000313" key="8">
    <source>
        <dbReference type="EMBL" id="KAK1361417.1"/>
    </source>
</evidence>
<evidence type="ECO:0000256" key="6">
    <source>
        <dbReference type="PROSITE-ProRule" id="PRU00104"/>
    </source>
</evidence>